<feature type="compositionally biased region" description="Basic and acidic residues" evidence="1">
    <location>
        <begin position="1"/>
        <end position="11"/>
    </location>
</feature>
<feature type="region of interest" description="Disordered" evidence="1">
    <location>
        <begin position="1"/>
        <end position="23"/>
    </location>
</feature>
<feature type="region of interest" description="Disordered" evidence="1">
    <location>
        <begin position="86"/>
        <end position="106"/>
    </location>
</feature>
<accession>A0ABY9HYK2</accession>
<evidence type="ECO:0000313" key="2">
    <source>
        <dbReference type="EMBL" id="WLQ39386.1"/>
    </source>
</evidence>
<protein>
    <submittedName>
        <fullName evidence="2">Uncharacterized protein</fullName>
    </submittedName>
</protein>
<evidence type="ECO:0000313" key="3">
    <source>
        <dbReference type="Proteomes" id="UP001229952"/>
    </source>
</evidence>
<dbReference type="Proteomes" id="UP001229952">
    <property type="component" value="Chromosome"/>
</dbReference>
<proteinExistence type="predicted"/>
<dbReference type="RefSeq" id="WP_306085997.1">
    <property type="nucleotide sequence ID" value="NZ_CP120992.1"/>
</dbReference>
<organism evidence="2 3">
    <name type="scientific">Streptomyces laculatispora</name>
    <dbReference type="NCBI Taxonomy" id="887464"/>
    <lineage>
        <taxon>Bacteria</taxon>
        <taxon>Bacillati</taxon>
        <taxon>Actinomycetota</taxon>
        <taxon>Actinomycetes</taxon>
        <taxon>Kitasatosporales</taxon>
        <taxon>Streptomycetaceae</taxon>
        <taxon>Streptomyces</taxon>
    </lineage>
</organism>
<reference evidence="2 3" key="1">
    <citation type="submission" date="2023-03" db="EMBL/GenBank/DDBJ databases">
        <title>Isolation and description of six Streptomyces strains from soil environments, able to metabolize different microbial glucans.</title>
        <authorList>
            <person name="Widen T."/>
            <person name="Larsbrink J."/>
        </authorList>
    </citation>
    <scope>NUCLEOTIDE SEQUENCE [LARGE SCALE GENOMIC DNA]</scope>
    <source>
        <strain evidence="2 3">Mut2</strain>
    </source>
</reference>
<evidence type="ECO:0000256" key="1">
    <source>
        <dbReference type="SAM" id="MobiDB-lite"/>
    </source>
</evidence>
<sequence>MEPLNEKRDLAPGDGATAVRRTPEPLTAALDEAISALSSLAHSGLRQASGASRTRIIGTATALSRTGLTRASALLRAVLHALEHGGGLAPTARGDTSSVGGSPGGGLRTGAWPAARLHLLVSSELLAAEGL</sequence>
<name>A0ABY9HYK2_9ACTN</name>
<gene>
    <name evidence="2" type="ORF">P8A22_04695</name>
</gene>
<keyword evidence="3" id="KW-1185">Reference proteome</keyword>
<dbReference type="EMBL" id="CP120992">
    <property type="protein sequence ID" value="WLQ39386.1"/>
    <property type="molecule type" value="Genomic_DNA"/>
</dbReference>